<evidence type="ECO:0000313" key="14">
    <source>
        <dbReference type="EMBL" id="KAK1383240.1"/>
    </source>
</evidence>
<evidence type="ECO:0000256" key="9">
    <source>
        <dbReference type="ARBA" id="ARBA00068904"/>
    </source>
</evidence>
<evidence type="ECO:0000259" key="13">
    <source>
        <dbReference type="SMART" id="SM00848"/>
    </source>
</evidence>
<dbReference type="EMBL" id="JAUIZM010000005">
    <property type="protein sequence ID" value="KAK1383240.1"/>
    <property type="molecule type" value="Genomic_DNA"/>
</dbReference>
<evidence type="ECO:0000256" key="5">
    <source>
        <dbReference type="ARBA" id="ARBA00023157"/>
    </source>
</evidence>
<evidence type="ECO:0000256" key="7">
    <source>
        <dbReference type="ARBA" id="ARBA00058326"/>
    </source>
</evidence>
<evidence type="ECO:0000256" key="11">
    <source>
        <dbReference type="SAM" id="SignalP"/>
    </source>
</evidence>
<dbReference type="InterPro" id="IPR013128">
    <property type="entry name" value="Peptidase_C1A"/>
</dbReference>
<comment type="catalytic activity">
    <reaction evidence="6">
        <text>Specificity close to that of papain.</text>
        <dbReference type="EC" id="3.4.22.14"/>
    </reaction>
</comment>
<keyword evidence="2" id="KW-0645">Protease</keyword>
<dbReference type="PROSITE" id="PS00639">
    <property type="entry name" value="THIOL_PROTEASE_HIS"/>
    <property type="match status" value="1"/>
</dbReference>
<evidence type="ECO:0000259" key="12">
    <source>
        <dbReference type="SMART" id="SM00645"/>
    </source>
</evidence>
<evidence type="ECO:0000256" key="2">
    <source>
        <dbReference type="ARBA" id="ARBA00022670"/>
    </source>
</evidence>
<dbReference type="GO" id="GO:0006508">
    <property type="term" value="P:proteolysis"/>
    <property type="evidence" value="ECO:0007669"/>
    <property type="project" value="UniProtKB-KW"/>
</dbReference>
<dbReference type="PROSITE" id="PS00640">
    <property type="entry name" value="THIOL_PROTEASE_ASN"/>
    <property type="match status" value="1"/>
</dbReference>
<dbReference type="InterPro" id="IPR013201">
    <property type="entry name" value="Prot_inhib_I29"/>
</dbReference>
<dbReference type="PROSITE" id="PS00139">
    <property type="entry name" value="THIOL_PROTEASE_CYS"/>
    <property type="match status" value="1"/>
</dbReference>
<dbReference type="EC" id="3.4.22.14" evidence="8"/>
<dbReference type="SMART" id="SM00848">
    <property type="entry name" value="Inhibitor_I29"/>
    <property type="match status" value="1"/>
</dbReference>
<dbReference type="InterPro" id="IPR025660">
    <property type="entry name" value="Pept_his_AS"/>
</dbReference>
<dbReference type="InterPro" id="IPR038765">
    <property type="entry name" value="Papain-like_cys_pep_sf"/>
</dbReference>
<evidence type="ECO:0000256" key="10">
    <source>
        <dbReference type="SAM" id="MobiDB-lite"/>
    </source>
</evidence>
<evidence type="ECO:0000256" key="3">
    <source>
        <dbReference type="ARBA" id="ARBA00022801"/>
    </source>
</evidence>
<sequence length="404" mass="45370">MSIPTKTTILLLLVFASLSHAAQISIIEYKKDDYNNKIMQMPKWRSDEEVKDIFEWWLKKHGKSYISNGLEIEKETRFEIFKDNLMFIDEHNSGNHSYRVGLNKFADLSNDEYRSIYLGTKTDAKRRFVKSQTGAISNRYAVRNGEDRMLPESVDWRKRGAVTSIKDQGSCGSCWAFSTVATVEGINKIVTGELISLSEQELVDCDKSYNLGCNGGLMDYAFEFIISNGGMDTEDDYPYRGTDLKCDPARKNSKVVSIDGYEDVPANDEKALKMAVAHQPVSVAIEAGGRGLQLYSSGIFSGMCGSALDHGVVVVGYGREDGKDYWLVRNSWGTNWGESGYFKMERNVAYTPTGKCGIAMQPSYPTKNAQNMTKSNKAQPRPQLRSRTKTGTEQYNKVVSMLFI</sequence>
<accession>A0AAD8ICS9</accession>
<name>A0AAD8ICS9_9APIA</name>
<keyword evidence="3" id="KW-0378">Hydrolase</keyword>
<feature type="signal peptide" evidence="11">
    <location>
        <begin position="1"/>
        <end position="21"/>
    </location>
</feature>
<dbReference type="CDD" id="cd02248">
    <property type="entry name" value="Peptidase_C1A"/>
    <property type="match status" value="1"/>
</dbReference>
<dbReference type="PRINTS" id="PR00705">
    <property type="entry name" value="PAPAIN"/>
</dbReference>
<dbReference type="PANTHER" id="PTHR12411">
    <property type="entry name" value="CYSTEINE PROTEASE FAMILY C1-RELATED"/>
    <property type="match status" value="1"/>
</dbReference>
<dbReference type="SMART" id="SM00645">
    <property type="entry name" value="Pept_C1"/>
    <property type="match status" value="1"/>
</dbReference>
<dbReference type="Gene3D" id="3.90.70.10">
    <property type="entry name" value="Cysteine proteinases"/>
    <property type="match status" value="1"/>
</dbReference>
<dbReference type="InterPro" id="IPR000169">
    <property type="entry name" value="Pept_cys_AS"/>
</dbReference>
<organism evidence="14 15">
    <name type="scientific">Heracleum sosnowskyi</name>
    <dbReference type="NCBI Taxonomy" id="360622"/>
    <lineage>
        <taxon>Eukaryota</taxon>
        <taxon>Viridiplantae</taxon>
        <taxon>Streptophyta</taxon>
        <taxon>Embryophyta</taxon>
        <taxon>Tracheophyta</taxon>
        <taxon>Spermatophyta</taxon>
        <taxon>Magnoliopsida</taxon>
        <taxon>eudicotyledons</taxon>
        <taxon>Gunneridae</taxon>
        <taxon>Pentapetalae</taxon>
        <taxon>asterids</taxon>
        <taxon>campanulids</taxon>
        <taxon>Apiales</taxon>
        <taxon>Apiaceae</taxon>
        <taxon>Apioideae</taxon>
        <taxon>apioid superclade</taxon>
        <taxon>Tordylieae</taxon>
        <taxon>Tordyliinae</taxon>
        <taxon>Heracleum</taxon>
    </lineage>
</organism>
<keyword evidence="15" id="KW-1185">Reference proteome</keyword>
<evidence type="ECO:0000256" key="6">
    <source>
        <dbReference type="ARBA" id="ARBA00050389"/>
    </source>
</evidence>
<dbReference type="GO" id="GO:0004197">
    <property type="term" value="F:cysteine-type endopeptidase activity"/>
    <property type="evidence" value="ECO:0007669"/>
    <property type="project" value="UniProtKB-EC"/>
</dbReference>
<evidence type="ECO:0000256" key="1">
    <source>
        <dbReference type="ARBA" id="ARBA00008455"/>
    </source>
</evidence>
<dbReference type="FunFam" id="3.90.70.10:FF:000068">
    <property type="entry name" value="Cysteine protease 1"/>
    <property type="match status" value="1"/>
</dbReference>
<evidence type="ECO:0000256" key="4">
    <source>
        <dbReference type="ARBA" id="ARBA00022807"/>
    </source>
</evidence>
<feature type="domain" description="Peptidase C1A papain C-terminal" evidence="12">
    <location>
        <begin position="150"/>
        <end position="366"/>
    </location>
</feature>
<dbReference type="InterPro" id="IPR039417">
    <property type="entry name" value="Peptidase_C1A_papain-like"/>
</dbReference>
<evidence type="ECO:0000256" key="8">
    <source>
        <dbReference type="ARBA" id="ARBA00066502"/>
    </source>
</evidence>
<protein>
    <recommendedName>
        <fullName evidence="9">Actinidain</fullName>
        <ecNumber evidence="8">3.4.22.14</ecNumber>
    </recommendedName>
</protein>
<comment type="caution">
    <text evidence="14">The sequence shown here is derived from an EMBL/GenBank/DDBJ whole genome shotgun (WGS) entry which is preliminary data.</text>
</comment>
<comment type="function">
    <text evidence="7">Cysteine protease responsible for the cleavage of kiwellin into kissper and KiTH.</text>
</comment>
<proteinExistence type="inferred from homology"/>
<reference evidence="14" key="1">
    <citation type="submission" date="2023-02" db="EMBL/GenBank/DDBJ databases">
        <title>Genome of toxic invasive species Heracleum sosnowskyi carries increased number of genes despite the absence of recent whole-genome duplications.</title>
        <authorList>
            <person name="Schelkunov M."/>
            <person name="Shtratnikova V."/>
            <person name="Makarenko M."/>
            <person name="Klepikova A."/>
            <person name="Omelchenko D."/>
            <person name="Novikova G."/>
            <person name="Obukhova E."/>
            <person name="Bogdanov V."/>
            <person name="Penin A."/>
            <person name="Logacheva M."/>
        </authorList>
    </citation>
    <scope>NUCLEOTIDE SEQUENCE</scope>
    <source>
        <strain evidence="14">Hsosn_3</strain>
        <tissue evidence="14">Leaf</tissue>
    </source>
</reference>
<keyword evidence="11" id="KW-0732">Signal</keyword>
<keyword evidence="5" id="KW-1015">Disulfide bond</keyword>
<gene>
    <name evidence="14" type="ORF">POM88_020975</name>
</gene>
<dbReference type="Pfam" id="PF00112">
    <property type="entry name" value="Peptidase_C1"/>
    <property type="match status" value="1"/>
</dbReference>
<evidence type="ECO:0000313" key="15">
    <source>
        <dbReference type="Proteomes" id="UP001237642"/>
    </source>
</evidence>
<dbReference type="InterPro" id="IPR000668">
    <property type="entry name" value="Peptidase_C1A_C"/>
</dbReference>
<comment type="similarity">
    <text evidence="1">Belongs to the peptidase C1 family.</text>
</comment>
<keyword evidence="4" id="KW-0788">Thiol protease</keyword>
<dbReference type="InterPro" id="IPR025661">
    <property type="entry name" value="Pept_asp_AS"/>
</dbReference>
<dbReference type="SUPFAM" id="SSF54001">
    <property type="entry name" value="Cysteine proteinases"/>
    <property type="match status" value="1"/>
</dbReference>
<dbReference type="Pfam" id="PF08246">
    <property type="entry name" value="Inhibitor_I29"/>
    <property type="match status" value="1"/>
</dbReference>
<dbReference type="Proteomes" id="UP001237642">
    <property type="component" value="Unassembled WGS sequence"/>
</dbReference>
<feature type="domain" description="Cathepsin propeptide inhibitor" evidence="13">
    <location>
        <begin position="54"/>
        <end position="113"/>
    </location>
</feature>
<reference evidence="14" key="2">
    <citation type="submission" date="2023-05" db="EMBL/GenBank/DDBJ databases">
        <authorList>
            <person name="Schelkunov M.I."/>
        </authorList>
    </citation>
    <scope>NUCLEOTIDE SEQUENCE</scope>
    <source>
        <strain evidence="14">Hsosn_3</strain>
        <tissue evidence="14">Leaf</tissue>
    </source>
</reference>
<feature type="chain" id="PRO_5041964195" description="Actinidain" evidence="11">
    <location>
        <begin position="22"/>
        <end position="404"/>
    </location>
</feature>
<dbReference type="AlphaFoldDB" id="A0AAD8ICS9"/>
<feature type="compositionally biased region" description="Polar residues" evidence="10">
    <location>
        <begin position="365"/>
        <end position="378"/>
    </location>
</feature>
<feature type="region of interest" description="Disordered" evidence="10">
    <location>
        <begin position="365"/>
        <end position="391"/>
    </location>
</feature>